<dbReference type="InterPro" id="IPR014729">
    <property type="entry name" value="Rossmann-like_a/b/a_fold"/>
</dbReference>
<name>A0ABS0N5T0_9SPHN</name>
<evidence type="ECO:0000313" key="6">
    <source>
        <dbReference type="EMBL" id="MBH5323159.1"/>
    </source>
</evidence>
<comment type="catalytic activity">
    <reaction evidence="3">
        <text>L-aspartate + L-glutamine + ATP + H2O = L-asparagine + L-glutamate + AMP + diphosphate + H(+)</text>
        <dbReference type="Rhea" id="RHEA:12228"/>
        <dbReference type="ChEBI" id="CHEBI:15377"/>
        <dbReference type="ChEBI" id="CHEBI:15378"/>
        <dbReference type="ChEBI" id="CHEBI:29985"/>
        <dbReference type="ChEBI" id="CHEBI:29991"/>
        <dbReference type="ChEBI" id="CHEBI:30616"/>
        <dbReference type="ChEBI" id="CHEBI:33019"/>
        <dbReference type="ChEBI" id="CHEBI:58048"/>
        <dbReference type="ChEBI" id="CHEBI:58359"/>
        <dbReference type="ChEBI" id="CHEBI:456215"/>
        <dbReference type="EC" id="6.3.5.4"/>
    </reaction>
</comment>
<dbReference type="InterPro" id="IPR051786">
    <property type="entry name" value="ASN_synthetase/amidase"/>
</dbReference>
<dbReference type="Proteomes" id="UP000602442">
    <property type="component" value="Unassembled WGS sequence"/>
</dbReference>
<dbReference type="EMBL" id="JAEANY010000003">
    <property type="protein sequence ID" value="MBH5323159.1"/>
    <property type="molecule type" value="Genomic_DNA"/>
</dbReference>
<dbReference type="Gene3D" id="3.40.50.620">
    <property type="entry name" value="HUPs"/>
    <property type="match status" value="2"/>
</dbReference>
<feature type="domain" description="Glutamine amidotransferase type-2" evidence="5">
    <location>
        <begin position="60"/>
        <end position="164"/>
    </location>
</feature>
<dbReference type="SUPFAM" id="SSF56235">
    <property type="entry name" value="N-terminal nucleophile aminohydrolases (Ntn hydrolases)"/>
    <property type="match status" value="1"/>
</dbReference>
<dbReference type="Pfam" id="PF13537">
    <property type="entry name" value="GATase_7"/>
    <property type="match status" value="1"/>
</dbReference>
<protein>
    <recommendedName>
        <fullName evidence="2">asparagine synthase (glutamine-hydrolyzing)</fullName>
        <ecNumber evidence="2">6.3.5.4</ecNumber>
    </recommendedName>
</protein>
<organism evidence="6 7">
    <name type="scientific">Aurantiacibacter sediminis</name>
    <dbReference type="NCBI Taxonomy" id="2793064"/>
    <lineage>
        <taxon>Bacteria</taxon>
        <taxon>Pseudomonadati</taxon>
        <taxon>Pseudomonadota</taxon>
        <taxon>Alphaproteobacteria</taxon>
        <taxon>Sphingomonadales</taxon>
        <taxon>Erythrobacteraceae</taxon>
        <taxon>Aurantiacibacter</taxon>
    </lineage>
</organism>
<dbReference type="SUPFAM" id="SSF52402">
    <property type="entry name" value="Adenine nucleotide alpha hydrolases-like"/>
    <property type="match status" value="1"/>
</dbReference>
<dbReference type="InterPro" id="IPR001962">
    <property type="entry name" value="Asn_synthase"/>
</dbReference>
<feature type="domain" description="Asparagine synthetase" evidence="4">
    <location>
        <begin position="240"/>
        <end position="624"/>
    </location>
</feature>
<dbReference type="RefSeq" id="WP_339379682.1">
    <property type="nucleotide sequence ID" value="NZ_CAWPTA010000008.1"/>
</dbReference>
<dbReference type="InterPro" id="IPR029055">
    <property type="entry name" value="Ntn_hydrolases_N"/>
</dbReference>
<comment type="caution">
    <text evidence="6">The sequence shown here is derived from an EMBL/GenBank/DDBJ whole genome shotgun (WGS) entry which is preliminary data.</text>
</comment>
<dbReference type="PANTHER" id="PTHR43284:SF1">
    <property type="entry name" value="ASPARAGINE SYNTHETASE"/>
    <property type="match status" value="1"/>
</dbReference>
<evidence type="ECO:0000259" key="4">
    <source>
        <dbReference type="Pfam" id="PF00733"/>
    </source>
</evidence>
<evidence type="ECO:0000259" key="5">
    <source>
        <dbReference type="Pfam" id="PF13537"/>
    </source>
</evidence>
<accession>A0ABS0N5T0</accession>
<dbReference type="PANTHER" id="PTHR43284">
    <property type="entry name" value="ASPARAGINE SYNTHETASE (GLUTAMINE-HYDROLYZING)"/>
    <property type="match status" value="1"/>
</dbReference>
<evidence type="ECO:0000256" key="1">
    <source>
        <dbReference type="ARBA" id="ARBA00005187"/>
    </source>
</evidence>
<reference evidence="6 7" key="1">
    <citation type="submission" date="2020-11" db="EMBL/GenBank/DDBJ databases">
        <title>Erythrobacter sediminis sp. nov., a marine bacterium from a tidal flat of Garorim Bay.</title>
        <authorList>
            <person name="Kim D."/>
            <person name="Yoo Y."/>
            <person name="Kim J.-J."/>
        </authorList>
    </citation>
    <scope>NUCLEOTIDE SEQUENCE [LARGE SCALE GENOMIC DNA]</scope>
    <source>
        <strain evidence="6 7">JGD-13</strain>
    </source>
</reference>
<dbReference type="Gene3D" id="3.60.20.10">
    <property type="entry name" value="Glutamine Phosphoribosylpyrophosphate, subunit 1, domain 1"/>
    <property type="match status" value="1"/>
</dbReference>
<dbReference type="InterPro" id="IPR017932">
    <property type="entry name" value="GATase_2_dom"/>
</dbReference>
<dbReference type="EC" id="6.3.5.4" evidence="2"/>
<evidence type="ECO:0000256" key="3">
    <source>
        <dbReference type="ARBA" id="ARBA00048741"/>
    </source>
</evidence>
<gene>
    <name evidence="6" type="ORF">I5L03_11250</name>
</gene>
<proteinExistence type="predicted"/>
<comment type="pathway">
    <text evidence="1">Amino-acid biosynthesis; L-asparagine biosynthesis; L-asparagine from L-aspartate (L-Gln route): step 1/1.</text>
</comment>
<sequence>MTAIGALFERSGEPASKQDAERIMSALRVHGERKQQNARFGNFAAAWTQGTPYTPEDLFDHQPMSLPSGSFLFVGRLDYRDDLVRALGLETATAAKMADSGLAMAAWEKWGTDSFDRLEGGWSLIVIDAENQRLTAARSPFHAPPLVYHESRDRFAISSFPRGLFALPTIPRMVDEERVADALILNFEFKEKTYFKDVFSLPSGHWMEVTRDASTITGFYDVDRLEPIRFARDEDYVEALDALMQDSVATSMRALKTPACTVSAGLDSSTVAVYALEALERGVPGLTDPLIGFTHVPGKDWDGRTYGKGRLGDESGPVKALAAMYPHFDVTFVASEGLPLDHGLDEVIRLSEMPPFGWNNLHWGAEIQRLTKETGRNVLLGGGSGNRTISFSNRYIFPKLFKERRWGELHRMLRALNIEQGIAKRYYRFVAQPLFPASVNKLIGRVRRDQSMAGYSGYSAINPDYAAEMRVGERAQEMGWDDSFSTMRSPQEMRKRMSFNGNREQNALMRAAMQSSSGVQSRDPLGCRRITEFCFAIPDEQYMTPGVDRWLVRRLMKDRLPREIVNFQQRGRQSADWHARFTQNLDRHREEFEAMAHDPDMAERFDIPRIRRVFDTWPDKTPLDANDHPDYLLAMVGMGRMFGIKRFINWVEGRNR</sequence>
<keyword evidence="7" id="KW-1185">Reference proteome</keyword>
<evidence type="ECO:0000256" key="2">
    <source>
        <dbReference type="ARBA" id="ARBA00012737"/>
    </source>
</evidence>
<evidence type="ECO:0000313" key="7">
    <source>
        <dbReference type="Proteomes" id="UP000602442"/>
    </source>
</evidence>
<dbReference type="Pfam" id="PF00733">
    <property type="entry name" value="Asn_synthase"/>
    <property type="match status" value="1"/>
</dbReference>